<accession>A0ABV2J6F9</accession>
<comment type="similarity">
    <text evidence="2">Belongs to the EamA transporter family.</text>
</comment>
<feature type="transmembrane region" description="Helical" evidence="6">
    <location>
        <begin position="144"/>
        <end position="160"/>
    </location>
</feature>
<keyword evidence="5 6" id="KW-0472">Membrane</keyword>
<feature type="transmembrane region" description="Helical" evidence="6">
    <location>
        <begin position="289"/>
        <end position="306"/>
    </location>
</feature>
<evidence type="ECO:0000256" key="5">
    <source>
        <dbReference type="ARBA" id="ARBA00023136"/>
    </source>
</evidence>
<dbReference type="SUPFAM" id="SSF103481">
    <property type="entry name" value="Multidrug resistance efflux transporter EmrE"/>
    <property type="match status" value="2"/>
</dbReference>
<feature type="transmembrane region" description="Helical" evidence="6">
    <location>
        <begin position="172"/>
        <end position="190"/>
    </location>
</feature>
<keyword evidence="4 6" id="KW-1133">Transmembrane helix</keyword>
<dbReference type="InterPro" id="IPR000620">
    <property type="entry name" value="EamA_dom"/>
</dbReference>
<name>A0ABV2J6F9_9HYPH</name>
<feature type="domain" description="EamA" evidence="7">
    <location>
        <begin position="26"/>
        <end position="157"/>
    </location>
</feature>
<dbReference type="EMBL" id="JBEPMB010000020">
    <property type="protein sequence ID" value="MET3616350.1"/>
    <property type="molecule type" value="Genomic_DNA"/>
</dbReference>
<gene>
    <name evidence="8" type="ORF">ABID16_004699</name>
</gene>
<dbReference type="Pfam" id="PF00892">
    <property type="entry name" value="EamA"/>
    <property type="match status" value="2"/>
</dbReference>
<evidence type="ECO:0000256" key="1">
    <source>
        <dbReference type="ARBA" id="ARBA00004141"/>
    </source>
</evidence>
<evidence type="ECO:0000256" key="2">
    <source>
        <dbReference type="ARBA" id="ARBA00007362"/>
    </source>
</evidence>
<dbReference type="PANTHER" id="PTHR32322:SF2">
    <property type="entry name" value="EAMA DOMAIN-CONTAINING PROTEIN"/>
    <property type="match status" value="1"/>
</dbReference>
<feature type="domain" description="EamA" evidence="7">
    <location>
        <begin position="172"/>
        <end position="306"/>
    </location>
</feature>
<organism evidence="8 9">
    <name type="scientific">Rhizobium aquaticum</name>
    <dbReference type="NCBI Taxonomy" id="1549636"/>
    <lineage>
        <taxon>Bacteria</taxon>
        <taxon>Pseudomonadati</taxon>
        <taxon>Pseudomonadota</taxon>
        <taxon>Alphaproteobacteria</taxon>
        <taxon>Hyphomicrobiales</taxon>
        <taxon>Rhizobiaceae</taxon>
        <taxon>Rhizobium/Agrobacterium group</taxon>
        <taxon>Rhizobium</taxon>
    </lineage>
</organism>
<evidence type="ECO:0000256" key="3">
    <source>
        <dbReference type="ARBA" id="ARBA00022692"/>
    </source>
</evidence>
<reference evidence="8 9" key="1">
    <citation type="submission" date="2024-06" db="EMBL/GenBank/DDBJ databases">
        <title>Genomic Encyclopedia of Type Strains, Phase IV (KMG-IV): sequencing the most valuable type-strain genomes for metagenomic binning, comparative biology and taxonomic classification.</title>
        <authorList>
            <person name="Goeker M."/>
        </authorList>
    </citation>
    <scope>NUCLEOTIDE SEQUENCE [LARGE SCALE GENOMIC DNA]</scope>
    <source>
        <strain evidence="8 9">DSM 29780</strain>
    </source>
</reference>
<evidence type="ECO:0000259" key="7">
    <source>
        <dbReference type="Pfam" id="PF00892"/>
    </source>
</evidence>
<feature type="transmembrane region" description="Helical" evidence="6">
    <location>
        <begin position="113"/>
        <end position="132"/>
    </location>
</feature>
<keyword evidence="9" id="KW-1185">Reference proteome</keyword>
<evidence type="ECO:0000256" key="6">
    <source>
        <dbReference type="SAM" id="Phobius"/>
    </source>
</evidence>
<feature type="transmembrane region" description="Helical" evidence="6">
    <location>
        <begin position="233"/>
        <end position="255"/>
    </location>
</feature>
<feature type="transmembrane region" description="Helical" evidence="6">
    <location>
        <begin position="90"/>
        <end position="107"/>
    </location>
</feature>
<comment type="subcellular location">
    <subcellularLocation>
        <location evidence="1">Membrane</location>
        <topology evidence="1">Multi-pass membrane protein</topology>
    </subcellularLocation>
</comment>
<dbReference type="InterPro" id="IPR037185">
    <property type="entry name" value="EmrE-like"/>
</dbReference>
<sequence>MAVNIMADSAANLRQSATPWHQSTAIGYVVLAMVVMVWAGFALTMRAIGASPLAPADVAMIRFAVPLILLLPFTFRRLNQLRKVVPKDALLVLLGGVPFFFIASEGARTTSAAYVGALIAGTTPVAVAILLWCFERWSTPRRQWLPLGLIILGAGGMVVGQPQPVTSETMHGVAFLLVASLVWGAYTIGLKRTGVDAIANGLLISTGSLIVLVVMIAFGLVKSNFGHFTFADTLPFLLVQGVGVGLLSTVGYAFAISRLGAAKSSTIGSLAPAVATLLAIPLLGETQSLATFFSIAIITAGVVLSSRRSQKG</sequence>
<comment type="caution">
    <text evidence="8">The sequence shown here is derived from an EMBL/GenBank/DDBJ whole genome shotgun (WGS) entry which is preliminary data.</text>
</comment>
<proteinExistence type="inferred from homology"/>
<dbReference type="Proteomes" id="UP001549047">
    <property type="component" value="Unassembled WGS sequence"/>
</dbReference>
<feature type="transmembrane region" description="Helical" evidence="6">
    <location>
        <begin position="202"/>
        <end position="221"/>
    </location>
</feature>
<keyword evidence="3 6" id="KW-0812">Transmembrane</keyword>
<feature type="transmembrane region" description="Helical" evidence="6">
    <location>
        <begin position="60"/>
        <end position="78"/>
    </location>
</feature>
<evidence type="ECO:0000256" key="4">
    <source>
        <dbReference type="ARBA" id="ARBA00022989"/>
    </source>
</evidence>
<evidence type="ECO:0000313" key="8">
    <source>
        <dbReference type="EMBL" id="MET3616350.1"/>
    </source>
</evidence>
<feature type="transmembrane region" description="Helical" evidence="6">
    <location>
        <begin position="267"/>
        <end position="283"/>
    </location>
</feature>
<dbReference type="PANTHER" id="PTHR32322">
    <property type="entry name" value="INNER MEMBRANE TRANSPORTER"/>
    <property type="match status" value="1"/>
</dbReference>
<evidence type="ECO:0000313" key="9">
    <source>
        <dbReference type="Proteomes" id="UP001549047"/>
    </source>
</evidence>
<protein>
    <submittedName>
        <fullName evidence="8">Drug/metabolite transporter (DMT)-like permease</fullName>
    </submittedName>
</protein>
<dbReference type="InterPro" id="IPR050638">
    <property type="entry name" value="AA-Vitamin_Transporters"/>
</dbReference>
<feature type="transmembrane region" description="Helical" evidence="6">
    <location>
        <begin position="25"/>
        <end position="48"/>
    </location>
</feature>